<reference evidence="1 2" key="1">
    <citation type="submission" date="2019-08" db="EMBL/GenBank/DDBJ databases">
        <title>Draft genome for granaticin producer strain Streptomyces parvus C05.</title>
        <authorList>
            <person name="Gonzalez-Pimentel J.L."/>
        </authorList>
    </citation>
    <scope>NUCLEOTIDE SEQUENCE [LARGE SCALE GENOMIC DNA]</scope>
    <source>
        <strain evidence="1 2">C05</strain>
    </source>
</reference>
<name>A0A5D4JDM9_9ACTN</name>
<dbReference type="EMBL" id="VSZQ01000076">
    <property type="protein sequence ID" value="TYR63581.1"/>
    <property type="molecule type" value="Genomic_DNA"/>
</dbReference>
<protein>
    <submittedName>
        <fullName evidence="1">Prenyltransferase</fullName>
    </submittedName>
</protein>
<keyword evidence="2" id="KW-1185">Reference proteome</keyword>
<evidence type="ECO:0000313" key="1">
    <source>
        <dbReference type="EMBL" id="TYR63581.1"/>
    </source>
</evidence>
<evidence type="ECO:0000313" key="2">
    <source>
        <dbReference type="Proteomes" id="UP000323242"/>
    </source>
</evidence>
<dbReference type="Proteomes" id="UP000323242">
    <property type="component" value="Unassembled WGS sequence"/>
</dbReference>
<proteinExistence type="predicted"/>
<dbReference type="GO" id="GO:0016740">
    <property type="term" value="F:transferase activity"/>
    <property type="evidence" value="ECO:0007669"/>
    <property type="project" value="UniProtKB-KW"/>
</dbReference>
<comment type="caution">
    <text evidence="1">The sequence shown here is derived from an EMBL/GenBank/DDBJ whole genome shotgun (WGS) entry which is preliminary data.</text>
</comment>
<sequence length="49" mass="5104">MDITRSSPAPLRVVAVPPEPEPVDLTALPEPAELTALSEPADITALSQP</sequence>
<gene>
    <name evidence="1" type="ORF">FY004_15900</name>
</gene>
<feature type="non-terminal residue" evidence="1">
    <location>
        <position position="49"/>
    </location>
</feature>
<keyword evidence="1" id="KW-0808">Transferase</keyword>
<organism evidence="1 2">
    <name type="scientific">Streptomyces parvus</name>
    <dbReference type="NCBI Taxonomy" id="66428"/>
    <lineage>
        <taxon>Bacteria</taxon>
        <taxon>Bacillati</taxon>
        <taxon>Actinomycetota</taxon>
        <taxon>Actinomycetes</taxon>
        <taxon>Kitasatosporales</taxon>
        <taxon>Streptomycetaceae</taxon>
        <taxon>Streptomyces</taxon>
    </lineage>
</organism>
<accession>A0A5D4JDM9</accession>
<dbReference type="AlphaFoldDB" id="A0A5D4JDM9"/>